<evidence type="ECO:0000313" key="1">
    <source>
        <dbReference type="EMBL" id="PON42549.1"/>
    </source>
</evidence>
<comment type="caution">
    <text evidence="1">The sequence shown here is derived from an EMBL/GenBank/DDBJ whole genome shotgun (WGS) entry which is preliminary data.</text>
</comment>
<evidence type="ECO:0000313" key="2">
    <source>
        <dbReference type="Proteomes" id="UP000237105"/>
    </source>
</evidence>
<protein>
    <submittedName>
        <fullName evidence="1">Uncharacterized protein</fullName>
    </submittedName>
</protein>
<reference evidence="2" key="1">
    <citation type="submission" date="2016-06" db="EMBL/GenBank/DDBJ databases">
        <title>Parallel loss of symbiosis genes in relatives of nitrogen-fixing non-legume Parasponia.</title>
        <authorList>
            <person name="Van Velzen R."/>
            <person name="Holmer R."/>
            <person name="Bu F."/>
            <person name="Rutten L."/>
            <person name="Van Zeijl A."/>
            <person name="Liu W."/>
            <person name="Santuari L."/>
            <person name="Cao Q."/>
            <person name="Sharma T."/>
            <person name="Shen D."/>
            <person name="Roswanjaya Y."/>
            <person name="Wardhani T."/>
            <person name="Kalhor M.S."/>
            <person name="Jansen J."/>
            <person name="Van den Hoogen J."/>
            <person name="Gungor B."/>
            <person name="Hartog M."/>
            <person name="Hontelez J."/>
            <person name="Verver J."/>
            <person name="Yang W.-C."/>
            <person name="Schijlen E."/>
            <person name="Repin R."/>
            <person name="Schilthuizen M."/>
            <person name="Schranz E."/>
            <person name="Heidstra R."/>
            <person name="Miyata K."/>
            <person name="Fedorova E."/>
            <person name="Kohlen W."/>
            <person name="Bisseling T."/>
            <person name="Smit S."/>
            <person name="Geurts R."/>
        </authorList>
    </citation>
    <scope>NUCLEOTIDE SEQUENCE [LARGE SCALE GENOMIC DNA]</scope>
    <source>
        <strain evidence="2">cv. WU1-14</strain>
    </source>
</reference>
<dbReference type="EMBL" id="JXTB01000390">
    <property type="protein sequence ID" value="PON42549.1"/>
    <property type="molecule type" value="Genomic_DNA"/>
</dbReference>
<keyword evidence="2" id="KW-1185">Reference proteome</keyword>
<dbReference type="AlphaFoldDB" id="A0A2P5B180"/>
<gene>
    <name evidence="1" type="ORF">PanWU01x14_281040</name>
</gene>
<accession>A0A2P5B180</accession>
<name>A0A2P5B180_PARAD</name>
<feature type="non-terminal residue" evidence="1">
    <location>
        <position position="1"/>
    </location>
</feature>
<dbReference type="Proteomes" id="UP000237105">
    <property type="component" value="Unassembled WGS sequence"/>
</dbReference>
<sequence length="56" mass="6276">GFEYPITSVSFDDCRGFEYPITSVSFDDCNSLRGDIAMASFRIVILCNIHNDVPVK</sequence>
<organism evidence="1 2">
    <name type="scientific">Parasponia andersonii</name>
    <name type="common">Sponia andersonii</name>
    <dbReference type="NCBI Taxonomy" id="3476"/>
    <lineage>
        <taxon>Eukaryota</taxon>
        <taxon>Viridiplantae</taxon>
        <taxon>Streptophyta</taxon>
        <taxon>Embryophyta</taxon>
        <taxon>Tracheophyta</taxon>
        <taxon>Spermatophyta</taxon>
        <taxon>Magnoliopsida</taxon>
        <taxon>eudicotyledons</taxon>
        <taxon>Gunneridae</taxon>
        <taxon>Pentapetalae</taxon>
        <taxon>rosids</taxon>
        <taxon>fabids</taxon>
        <taxon>Rosales</taxon>
        <taxon>Cannabaceae</taxon>
        <taxon>Parasponia</taxon>
    </lineage>
</organism>
<proteinExistence type="predicted"/>